<gene>
    <name evidence="3" type="ORF">HC031_26860</name>
</gene>
<accession>A0ABX0Y7Q3</accession>
<dbReference type="InterPro" id="IPR006015">
    <property type="entry name" value="Universal_stress_UspA"/>
</dbReference>
<proteinExistence type="inferred from homology"/>
<dbReference type="EMBL" id="JAATVY010000028">
    <property type="protein sequence ID" value="NJC73314.1"/>
    <property type="molecule type" value="Genomic_DNA"/>
</dbReference>
<dbReference type="PRINTS" id="PR01438">
    <property type="entry name" value="UNVRSLSTRESS"/>
</dbReference>
<feature type="domain" description="UspA" evidence="2">
    <location>
        <begin position="157"/>
        <end position="296"/>
    </location>
</feature>
<feature type="domain" description="UspA" evidence="2">
    <location>
        <begin position="6"/>
        <end position="140"/>
    </location>
</feature>
<evidence type="ECO:0000313" key="4">
    <source>
        <dbReference type="Proteomes" id="UP000722989"/>
    </source>
</evidence>
<dbReference type="PANTHER" id="PTHR46268:SF6">
    <property type="entry name" value="UNIVERSAL STRESS PROTEIN UP12"/>
    <property type="match status" value="1"/>
</dbReference>
<evidence type="ECO:0000259" key="2">
    <source>
        <dbReference type="Pfam" id="PF00582"/>
    </source>
</evidence>
<evidence type="ECO:0000313" key="3">
    <source>
        <dbReference type="EMBL" id="NJC73314.1"/>
    </source>
</evidence>
<evidence type="ECO:0000256" key="1">
    <source>
        <dbReference type="ARBA" id="ARBA00008791"/>
    </source>
</evidence>
<reference evidence="3 4" key="1">
    <citation type="submission" date="2020-03" db="EMBL/GenBank/DDBJ databases">
        <title>WGS of the type strain of Planosporangium spp.</title>
        <authorList>
            <person name="Thawai C."/>
        </authorList>
    </citation>
    <scope>NUCLEOTIDE SEQUENCE [LARGE SCALE GENOMIC DNA]</scope>
    <source>
        <strain evidence="3 4">TBRC 5610</strain>
    </source>
</reference>
<keyword evidence="4" id="KW-1185">Reference proteome</keyword>
<name>A0ABX0Y7Q3_9ACTN</name>
<dbReference type="Pfam" id="PF00582">
    <property type="entry name" value="Usp"/>
    <property type="match status" value="2"/>
</dbReference>
<dbReference type="Proteomes" id="UP000722989">
    <property type="component" value="Unassembled WGS sequence"/>
</dbReference>
<organism evidence="3 4">
    <name type="scientific">Planosporangium thailandense</name>
    <dbReference type="NCBI Taxonomy" id="765197"/>
    <lineage>
        <taxon>Bacteria</taxon>
        <taxon>Bacillati</taxon>
        <taxon>Actinomycetota</taxon>
        <taxon>Actinomycetes</taxon>
        <taxon>Micromonosporales</taxon>
        <taxon>Micromonosporaceae</taxon>
        <taxon>Planosporangium</taxon>
    </lineage>
</organism>
<dbReference type="InterPro" id="IPR014729">
    <property type="entry name" value="Rossmann-like_a/b/a_fold"/>
</dbReference>
<dbReference type="Gene3D" id="3.40.50.620">
    <property type="entry name" value="HUPs"/>
    <property type="match status" value="2"/>
</dbReference>
<sequence length="298" mass="30916">MTGQGYRPVVVGVNGSLSSYGAVDWAAHEARRRGTALRLVHVAEHPDESTRPVEPTERWSATADEIITAAVAYARACVPDLQVTAERLPGDPVGRLVDESNRATVVVLGGSGLVGLRGLLAGSVGTRAAVHAHCPLVVMRPHVAAVAGGADPHHGIGRIVVGVDDSRLSQAALAFAFEEAAMRGLGLTAVRAWRYPVPAGAGEIFFPMYQRVDLAGSERELLAAAIAPFQERFPEVAVCPVAVQAISPSAALIHESGGAELLVVGCHGRGALATLLLGSVSQAALHRACCPVAVVHQT</sequence>
<dbReference type="InterPro" id="IPR006016">
    <property type="entry name" value="UspA"/>
</dbReference>
<dbReference type="SUPFAM" id="SSF52402">
    <property type="entry name" value="Adenine nucleotide alpha hydrolases-like"/>
    <property type="match status" value="2"/>
</dbReference>
<dbReference type="PANTHER" id="PTHR46268">
    <property type="entry name" value="STRESS RESPONSE PROTEIN NHAX"/>
    <property type="match status" value="1"/>
</dbReference>
<comment type="similarity">
    <text evidence="1">Belongs to the universal stress protein A family.</text>
</comment>
<dbReference type="RefSeq" id="WP_167928221.1">
    <property type="nucleotide sequence ID" value="NZ_JAATVY010000028.1"/>
</dbReference>
<comment type="caution">
    <text evidence="3">The sequence shown here is derived from an EMBL/GenBank/DDBJ whole genome shotgun (WGS) entry which is preliminary data.</text>
</comment>
<protein>
    <submittedName>
        <fullName evidence="3">Universal stress protein</fullName>
    </submittedName>
</protein>